<gene>
    <name evidence="1" type="ORF">BDN70DRAFT_917832</name>
</gene>
<dbReference type="EMBL" id="MU155145">
    <property type="protein sequence ID" value="KAF9484301.1"/>
    <property type="molecule type" value="Genomic_DNA"/>
</dbReference>
<dbReference type="OrthoDB" id="3071324at2759"/>
<organism evidence="1 2">
    <name type="scientific">Pholiota conissans</name>
    <dbReference type="NCBI Taxonomy" id="109636"/>
    <lineage>
        <taxon>Eukaryota</taxon>
        <taxon>Fungi</taxon>
        <taxon>Dikarya</taxon>
        <taxon>Basidiomycota</taxon>
        <taxon>Agaricomycotina</taxon>
        <taxon>Agaricomycetes</taxon>
        <taxon>Agaricomycetidae</taxon>
        <taxon>Agaricales</taxon>
        <taxon>Agaricineae</taxon>
        <taxon>Strophariaceae</taxon>
        <taxon>Pholiota</taxon>
    </lineage>
</organism>
<comment type="caution">
    <text evidence="1">The sequence shown here is derived from an EMBL/GenBank/DDBJ whole genome shotgun (WGS) entry which is preliminary data.</text>
</comment>
<reference evidence="1" key="1">
    <citation type="submission" date="2020-11" db="EMBL/GenBank/DDBJ databases">
        <authorList>
            <consortium name="DOE Joint Genome Institute"/>
            <person name="Ahrendt S."/>
            <person name="Riley R."/>
            <person name="Andreopoulos W."/>
            <person name="Labutti K."/>
            <person name="Pangilinan J."/>
            <person name="Ruiz-Duenas F.J."/>
            <person name="Barrasa J.M."/>
            <person name="Sanchez-Garcia M."/>
            <person name="Camarero S."/>
            <person name="Miyauchi S."/>
            <person name="Serrano A."/>
            <person name="Linde D."/>
            <person name="Babiker R."/>
            <person name="Drula E."/>
            <person name="Ayuso-Fernandez I."/>
            <person name="Pacheco R."/>
            <person name="Padilla G."/>
            <person name="Ferreira P."/>
            <person name="Barriuso J."/>
            <person name="Kellner H."/>
            <person name="Castanera R."/>
            <person name="Alfaro M."/>
            <person name="Ramirez L."/>
            <person name="Pisabarro A.G."/>
            <person name="Kuo A."/>
            <person name="Tritt A."/>
            <person name="Lipzen A."/>
            <person name="He G."/>
            <person name="Yan M."/>
            <person name="Ng V."/>
            <person name="Cullen D."/>
            <person name="Martin F."/>
            <person name="Rosso M.-N."/>
            <person name="Henrissat B."/>
            <person name="Hibbett D."/>
            <person name="Martinez A.T."/>
            <person name="Grigoriev I.V."/>
        </authorList>
    </citation>
    <scope>NUCLEOTIDE SEQUENCE</scope>
    <source>
        <strain evidence="1">CIRM-BRFM 674</strain>
    </source>
</reference>
<dbReference type="Proteomes" id="UP000807469">
    <property type="component" value="Unassembled WGS sequence"/>
</dbReference>
<evidence type="ECO:0000313" key="1">
    <source>
        <dbReference type="EMBL" id="KAF9484301.1"/>
    </source>
</evidence>
<accession>A0A9P5ZBD2</accession>
<protein>
    <submittedName>
        <fullName evidence="1">Uncharacterized protein</fullName>
    </submittedName>
</protein>
<keyword evidence="2" id="KW-1185">Reference proteome</keyword>
<dbReference type="AlphaFoldDB" id="A0A9P5ZBD2"/>
<evidence type="ECO:0000313" key="2">
    <source>
        <dbReference type="Proteomes" id="UP000807469"/>
    </source>
</evidence>
<proteinExistence type="predicted"/>
<name>A0A9P5ZBD2_9AGAR</name>
<sequence length="275" mass="30859">MPPISILPCLRSVTAIAEYLIPFLESWNKGNFPSLQHLGIHASRAPVNYETHQFELHPVYELVLEGHPLNSICVDNIANSGIIEWIIATSERWLLGNPFTQLQKITFDHVHTMSKASFDKLLGWLTGICSAEDDLDPTDYTFLNCRLAVQRLIKQKIPNIQTLDIQPSTDNNASEWHPVALLYHFELFGQGWDMGQGGRNVNHGHIHWDMGHVSKYTYAPQCWGPSDPGDFSTGHLEARTEAETFKKVVQLNVDRDKELGGSAVNKQIGFGVTSS</sequence>